<sequence>MPSVSMFQSPRYLVFRHAQRAIKKNVADPPDEALEPGQERLRSFDIPGMQAGPHTIEVQQPVSGDHQSTTLLTTQKFDVVAPRFSLPEDAIHTTYPPQGFAATAETLPHVFFNEPTFPWERVGSWDAEKSPPSDYSRNRTPWLAVFVFTEDELKLAEADLNGADSIFRDIPSLKDGAKQDSTFAVSVPVKELSNIVSTVNPYTSVAEDSTVATTVLLKRELFAALFSEYNSEGVVEPASTPYVYYHRFLAHKEIINTEGMAVSGATSVNDTGSFGAVVSCRSAPVPPNITAPTPVYVHLVSIEGVEQMDGWPLQADTRFVALVSLASWSYICLPPDTPNVRDELVQLGKTLAPLRPALSEGAEEKLNNNPPIGPRLLQRLEQGYAMSRYRVQSGDMTSCLVRGPFTPVAEYTLPDWFPKTSMVGSDLSILDRELGLMDISYAAAWQLGRTMAIADQSFTTSLYSVRVQIIQLATDATRDRYVSRYTWHKGQEALLADLRHSVNRLSLLPGADGLRENGSIRRRWDRKLAEPLDLSYHGPIVDALVDPDFNQAARDVASTPDPTNPTQPSDKPYDEYNAPFSVDWVVVLRWVLDRLFLDSIPAHYLLPDASSLPQESLRLFMIDDNWVNCFLDGALSLGNHIDQEGDKVRDAIKGAINWYLHSPTSVHAYFPPIPRYGCLIRSALISKFPDMIVKVEPAPTDDAAPILLRHEVIDKGTMLCLFSQPPSASTFTSLTFTQPPQQQSFVVGEKVTGSDLTMAYRRAYTVKDPADPDYSKPIEEVTWKRGEVPKDRSVMYLWNVTDPVSQSTVDLRMFLMDNFAPDYNAQLNLKMPPGYYSDETPSSALMAWQLSNLSYLLPITAPPGFKPPPVTRHPRALPVHRRVAPPLPPPPPSQKHGHRYLDKFPRLEDRPTRKHYVPQAAPNPMGRYARHYPTPRWISDRPSTLSGGPGVLFPAFEFFFWSAEAPGAPGNPGTIPMLRDMKEAPMAQDLIFSITIPAATRPDPSFLLEYIEIEIPQGNPAVGDSPDTLSATSLGGHLGTSNEPDVGTQGPLTTLYDGPGASMLSNLRFNPICTFSQNYNTLIIRLIPRSLGENGTIGTVPADRCNELSFLLAGVKATISSEEVTVVPRISIHYKNYNVQHPTQFPQPSMALKPVDY</sequence>
<accession>A0A370TD37</accession>
<dbReference type="Proteomes" id="UP000254866">
    <property type="component" value="Unassembled WGS sequence"/>
</dbReference>
<keyword evidence="2" id="KW-1185">Reference proteome</keyword>
<dbReference type="RefSeq" id="XP_031866089.1">
    <property type="nucleotide sequence ID" value="XM_032017446.1"/>
</dbReference>
<dbReference type="EMBL" id="NPIC01000010">
    <property type="protein sequence ID" value="RDL32367.1"/>
    <property type="molecule type" value="Genomic_DNA"/>
</dbReference>
<name>A0A370TD37_9HELO</name>
<comment type="caution">
    <text evidence="1">The sequence shown here is derived from an EMBL/GenBank/DDBJ whole genome shotgun (WGS) entry which is preliminary data.</text>
</comment>
<dbReference type="STRING" id="2656787.A0A370TD37"/>
<dbReference type="OrthoDB" id="3029913at2759"/>
<gene>
    <name evidence="1" type="ORF">BP5553_08823</name>
</gene>
<organism evidence="1 2">
    <name type="scientific">Venustampulla echinocandica</name>
    <dbReference type="NCBI Taxonomy" id="2656787"/>
    <lineage>
        <taxon>Eukaryota</taxon>
        <taxon>Fungi</taxon>
        <taxon>Dikarya</taxon>
        <taxon>Ascomycota</taxon>
        <taxon>Pezizomycotina</taxon>
        <taxon>Leotiomycetes</taxon>
        <taxon>Helotiales</taxon>
        <taxon>Pleuroascaceae</taxon>
        <taxon>Venustampulla</taxon>
    </lineage>
</organism>
<dbReference type="GeneID" id="43601672"/>
<reference evidence="1 2" key="1">
    <citation type="journal article" date="2018" name="IMA Fungus">
        <title>IMA Genome-F 9: Draft genome sequence of Annulohypoxylon stygium, Aspergillus mulundensis, Berkeleyomyces basicola (syn. Thielaviopsis basicola), Ceratocystis smalleyi, two Cercospora beticola strains, Coleophoma cylindrospora, Fusarium fracticaudum, Phialophora cf. hyalina, and Morchella septimelata.</title>
        <authorList>
            <person name="Wingfield B.D."/>
            <person name="Bills G.F."/>
            <person name="Dong Y."/>
            <person name="Huang W."/>
            <person name="Nel W.J."/>
            <person name="Swalarsk-Parry B.S."/>
            <person name="Vaghefi N."/>
            <person name="Wilken P.M."/>
            <person name="An Z."/>
            <person name="de Beer Z.W."/>
            <person name="De Vos L."/>
            <person name="Chen L."/>
            <person name="Duong T.A."/>
            <person name="Gao Y."/>
            <person name="Hammerbacher A."/>
            <person name="Kikkert J.R."/>
            <person name="Li Y."/>
            <person name="Li H."/>
            <person name="Li K."/>
            <person name="Li Q."/>
            <person name="Liu X."/>
            <person name="Ma X."/>
            <person name="Naidoo K."/>
            <person name="Pethybridge S.J."/>
            <person name="Sun J."/>
            <person name="Steenkamp E.T."/>
            <person name="van der Nest M.A."/>
            <person name="van Wyk S."/>
            <person name="Wingfield M.J."/>
            <person name="Xiong C."/>
            <person name="Yue Q."/>
            <person name="Zhang X."/>
        </authorList>
    </citation>
    <scope>NUCLEOTIDE SEQUENCE [LARGE SCALE GENOMIC DNA]</scope>
    <source>
        <strain evidence="1 2">BP 5553</strain>
    </source>
</reference>
<dbReference type="AlphaFoldDB" id="A0A370TD37"/>
<evidence type="ECO:0000313" key="2">
    <source>
        <dbReference type="Proteomes" id="UP000254866"/>
    </source>
</evidence>
<proteinExistence type="predicted"/>
<protein>
    <submittedName>
        <fullName evidence="1">Uncharacterized protein</fullName>
    </submittedName>
</protein>
<evidence type="ECO:0000313" key="1">
    <source>
        <dbReference type="EMBL" id="RDL32367.1"/>
    </source>
</evidence>